<dbReference type="GO" id="GO:0016020">
    <property type="term" value="C:membrane"/>
    <property type="evidence" value="ECO:0007669"/>
    <property type="project" value="UniProtKB-SubCell"/>
</dbReference>
<organism evidence="7 8">
    <name type="scientific">Candidatus Lloydbacteria bacterium CG22_combo_CG10-13_8_21_14_all_47_15</name>
    <dbReference type="NCBI Taxonomy" id="1974635"/>
    <lineage>
        <taxon>Bacteria</taxon>
        <taxon>Candidatus Lloydiibacteriota</taxon>
    </lineage>
</organism>
<evidence type="ECO:0000256" key="1">
    <source>
        <dbReference type="ARBA" id="ARBA00004167"/>
    </source>
</evidence>
<sequence>MQYRNTKKGFTLIELLVVIAIIGILSSVVLASLNSAREKSRDAKRVSDIKQLQLALELYFDANGEYPDATSKLAPTFIPQIPTDPLASAAYPYNSYTSKTIGAGADCDEASETCIFYHIGANLEQSTHTALGADLDTIGDVLDGDDADSCDTVATDTTRFCYDVTP</sequence>
<keyword evidence="5 6" id="KW-0472">Membrane</keyword>
<dbReference type="Pfam" id="PF07963">
    <property type="entry name" value="N_methyl"/>
    <property type="match status" value="1"/>
</dbReference>
<dbReference type="EMBL" id="PCTL01000001">
    <property type="protein sequence ID" value="PIP73984.1"/>
    <property type="molecule type" value="Genomic_DNA"/>
</dbReference>
<dbReference type="InterPro" id="IPR045584">
    <property type="entry name" value="Pilin-like"/>
</dbReference>
<evidence type="ECO:0000256" key="3">
    <source>
        <dbReference type="ARBA" id="ARBA00022692"/>
    </source>
</evidence>
<keyword evidence="2" id="KW-0488">Methylation</keyword>
<dbReference type="SUPFAM" id="SSF54523">
    <property type="entry name" value="Pili subunits"/>
    <property type="match status" value="1"/>
</dbReference>
<feature type="transmembrane region" description="Helical" evidence="6">
    <location>
        <begin position="12"/>
        <end position="33"/>
    </location>
</feature>
<accession>A0A2H0CVS1</accession>
<dbReference type="AlphaFoldDB" id="A0A2H0CVS1"/>
<keyword evidence="3 6" id="KW-0812">Transmembrane</keyword>
<evidence type="ECO:0000256" key="6">
    <source>
        <dbReference type="SAM" id="Phobius"/>
    </source>
</evidence>
<comment type="caution">
    <text evidence="7">The sequence shown here is derived from an EMBL/GenBank/DDBJ whole genome shotgun (WGS) entry which is preliminary data.</text>
</comment>
<evidence type="ECO:0000256" key="5">
    <source>
        <dbReference type="ARBA" id="ARBA00023136"/>
    </source>
</evidence>
<dbReference type="GO" id="GO:0015627">
    <property type="term" value="C:type II protein secretion system complex"/>
    <property type="evidence" value="ECO:0007669"/>
    <property type="project" value="InterPro"/>
</dbReference>
<reference evidence="7 8" key="1">
    <citation type="submission" date="2017-09" db="EMBL/GenBank/DDBJ databases">
        <title>Depth-based differentiation of microbial function through sediment-hosted aquifers and enrichment of novel symbionts in the deep terrestrial subsurface.</title>
        <authorList>
            <person name="Probst A.J."/>
            <person name="Ladd B."/>
            <person name="Jarett J.K."/>
            <person name="Geller-Mcgrath D.E."/>
            <person name="Sieber C.M."/>
            <person name="Emerson J.B."/>
            <person name="Anantharaman K."/>
            <person name="Thomas B.C."/>
            <person name="Malmstrom R."/>
            <person name="Stieglmeier M."/>
            <person name="Klingl A."/>
            <person name="Woyke T."/>
            <person name="Ryan C.M."/>
            <person name="Banfield J.F."/>
        </authorList>
    </citation>
    <scope>NUCLEOTIDE SEQUENCE [LARGE SCALE GENOMIC DNA]</scope>
    <source>
        <strain evidence="7">CG22_combo_CG10-13_8_21_14_all_47_15</strain>
    </source>
</reference>
<evidence type="ECO:0000256" key="2">
    <source>
        <dbReference type="ARBA" id="ARBA00022481"/>
    </source>
</evidence>
<evidence type="ECO:0000256" key="4">
    <source>
        <dbReference type="ARBA" id="ARBA00022989"/>
    </source>
</evidence>
<proteinExistence type="predicted"/>
<dbReference type="InterPro" id="IPR012902">
    <property type="entry name" value="N_methyl_site"/>
</dbReference>
<dbReference type="NCBIfam" id="TIGR02532">
    <property type="entry name" value="IV_pilin_GFxxxE"/>
    <property type="match status" value="1"/>
</dbReference>
<evidence type="ECO:0008006" key="9">
    <source>
        <dbReference type="Google" id="ProtNLM"/>
    </source>
</evidence>
<keyword evidence="4 6" id="KW-1133">Transmembrane helix</keyword>
<protein>
    <recommendedName>
        <fullName evidence="9">Type II secretion system protein GspG C-terminal domain-containing protein</fullName>
    </recommendedName>
</protein>
<evidence type="ECO:0000313" key="7">
    <source>
        <dbReference type="EMBL" id="PIP73984.1"/>
    </source>
</evidence>
<dbReference type="PANTHER" id="PTHR30093">
    <property type="entry name" value="GENERAL SECRETION PATHWAY PROTEIN G"/>
    <property type="match status" value="1"/>
</dbReference>
<gene>
    <name evidence="7" type="ORF">COW88_00205</name>
</gene>
<name>A0A2H0CVS1_9BACT</name>
<dbReference type="PROSITE" id="PS00409">
    <property type="entry name" value="PROKAR_NTER_METHYL"/>
    <property type="match status" value="1"/>
</dbReference>
<dbReference type="PRINTS" id="PR00813">
    <property type="entry name" value="BCTERIALGSPG"/>
</dbReference>
<dbReference type="PANTHER" id="PTHR30093:SF44">
    <property type="entry name" value="TYPE II SECRETION SYSTEM CORE PROTEIN G"/>
    <property type="match status" value="1"/>
</dbReference>
<comment type="subcellular location">
    <subcellularLocation>
        <location evidence="1">Membrane</location>
        <topology evidence="1">Single-pass membrane protein</topology>
    </subcellularLocation>
</comment>
<dbReference type="Proteomes" id="UP000230638">
    <property type="component" value="Unassembled WGS sequence"/>
</dbReference>
<dbReference type="InterPro" id="IPR000983">
    <property type="entry name" value="Bac_GSPG_pilin"/>
</dbReference>
<dbReference type="GO" id="GO:0015628">
    <property type="term" value="P:protein secretion by the type II secretion system"/>
    <property type="evidence" value="ECO:0007669"/>
    <property type="project" value="InterPro"/>
</dbReference>
<evidence type="ECO:0000313" key="8">
    <source>
        <dbReference type="Proteomes" id="UP000230638"/>
    </source>
</evidence>
<dbReference type="Gene3D" id="3.30.700.10">
    <property type="entry name" value="Glycoprotein, Type 4 Pilin"/>
    <property type="match status" value="1"/>
</dbReference>